<dbReference type="AlphaFoldDB" id="A0A3M6TAX2"/>
<dbReference type="InterPro" id="IPR052080">
    <property type="entry name" value="vWF_C/EGF_Fibrillin"/>
</dbReference>
<proteinExistence type="predicted"/>
<dbReference type="Gene3D" id="4.10.75.10">
    <property type="entry name" value="Elafin-like"/>
    <property type="match status" value="1"/>
</dbReference>
<dbReference type="OrthoDB" id="10045365at2759"/>
<comment type="caution">
    <text evidence="8">Lacks conserved residue(s) required for the propagation of feature annotation.</text>
</comment>
<evidence type="ECO:0000259" key="10">
    <source>
        <dbReference type="PROSITE" id="PS01180"/>
    </source>
</evidence>
<dbReference type="InterPro" id="IPR000152">
    <property type="entry name" value="EGF-type_Asp/Asn_hydroxyl_site"/>
</dbReference>
<evidence type="ECO:0000256" key="7">
    <source>
        <dbReference type="ARBA" id="ARBA00023180"/>
    </source>
</evidence>
<dbReference type="SMART" id="SM00181">
    <property type="entry name" value="EGF"/>
    <property type="match status" value="4"/>
</dbReference>
<name>A0A3M6TAX2_POCDA</name>
<dbReference type="InterPro" id="IPR001881">
    <property type="entry name" value="EGF-like_Ca-bd_dom"/>
</dbReference>
<protein>
    <recommendedName>
        <fullName evidence="15">Cubilin</fullName>
    </recommendedName>
</protein>
<keyword evidence="7" id="KW-0325">Glycoprotein</keyword>
<dbReference type="InterPro" id="IPR008197">
    <property type="entry name" value="WAP_dom"/>
</dbReference>
<dbReference type="GO" id="GO:0005509">
    <property type="term" value="F:calcium ion binding"/>
    <property type="evidence" value="ECO:0007669"/>
    <property type="project" value="InterPro"/>
</dbReference>
<evidence type="ECO:0000313" key="14">
    <source>
        <dbReference type="Proteomes" id="UP000275408"/>
    </source>
</evidence>
<feature type="chain" id="PRO_5018247434" description="Cubilin" evidence="9">
    <location>
        <begin position="24"/>
        <end position="538"/>
    </location>
</feature>
<dbReference type="InterPro" id="IPR000742">
    <property type="entry name" value="EGF"/>
</dbReference>
<feature type="domain" description="CUB" evidence="10">
    <location>
        <begin position="29"/>
        <end position="143"/>
    </location>
</feature>
<dbReference type="FunFam" id="2.10.25.10:FF:000240">
    <property type="entry name" value="Vitamin K-dependent protein S"/>
    <property type="match status" value="1"/>
</dbReference>
<dbReference type="SUPFAM" id="SSF57184">
    <property type="entry name" value="Growth factor receptor domain"/>
    <property type="match status" value="1"/>
</dbReference>
<dbReference type="SUPFAM" id="SSF57256">
    <property type="entry name" value="Elafin-like"/>
    <property type="match status" value="1"/>
</dbReference>
<evidence type="ECO:0000256" key="6">
    <source>
        <dbReference type="ARBA" id="ARBA00023157"/>
    </source>
</evidence>
<dbReference type="InterPro" id="IPR036645">
    <property type="entry name" value="Elafin-like_sf"/>
</dbReference>
<dbReference type="Pfam" id="PF00431">
    <property type="entry name" value="CUB"/>
    <property type="match status" value="1"/>
</dbReference>
<dbReference type="CDD" id="cd00054">
    <property type="entry name" value="EGF_CA"/>
    <property type="match status" value="1"/>
</dbReference>
<dbReference type="SMART" id="SM00179">
    <property type="entry name" value="EGF_CA"/>
    <property type="match status" value="4"/>
</dbReference>
<dbReference type="InterPro" id="IPR009030">
    <property type="entry name" value="Growth_fac_rcpt_cys_sf"/>
</dbReference>
<evidence type="ECO:0000256" key="3">
    <source>
        <dbReference type="ARBA" id="ARBA00022536"/>
    </source>
</evidence>
<evidence type="ECO:0000313" key="13">
    <source>
        <dbReference type="EMBL" id="RMX38542.1"/>
    </source>
</evidence>
<evidence type="ECO:0000256" key="8">
    <source>
        <dbReference type="PROSITE-ProRule" id="PRU00076"/>
    </source>
</evidence>
<dbReference type="PROSITE" id="PS01186">
    <property type="entry name" value="EGF_2"/>
    <property type="match status" value="3"/>
</dbReference>
<keyword evidence="2" id="KW-0964">Secreted</keyword>
<dbReference type="FunFam" id="2.10.25.10:FF:000139">
    <property type="entry name" value="Fibulin-1"/>
    <property type="match status" value="1"/>
</dbReference>
<dbReference type="GO" id="GO:0030414">
    <property type="term" value="F:peptidase inhibitor activity"/>
    <property type="evidence" value="ECO:0007669"/>
    <property type="project" value="InterPro"/>
</dbReference>
<accession>A0A3M6TAX2</accession>
<dbReference type="InterPro" id="IPR035914">
    <property type="entry name" value="Sperma_CUB_dom_sf"/>
</dbReference>
<comment type="caution">
    <text evidence="13">The sequence shown here is derived from an EMBL/GenBank/DDBJ whole genome shotgun (WGS) entry which is preliminary data.</text>
</comment>
<dbReference type="Pfam" id="PF14670">
    <property type="entry name" value="FXa_inhibition"/>
    <property type="match status" value="2"/>
</dbReference>
<dbReference type="SUPFAM" id="SSF49854">
    <property type="entry name" value="Spermadhesin, CUB domain"/>
    <property type="match status" value="1"/>
</dbReference>
<dbReference type="FunFam" id="2.60.120.290:FF:000005">
    <property type="entry name" value="Procollagen C-endopeptidase enhancer 1"/>
    <property type="match status" value="1"/>
</dbReference>
<dbReference type="PROSITE" id="PS50026">
    <property type="entry name" value="EGF_3"/>
    <property type="match status" value="2"/>
</dbReference>
<feature type="domain" description="EGF-like" evidence="11">
    <location>
        <begin position="232"/>
        <end position="269"/>
    </location>
</feature>
<dbReference type="PROSITE" id="PS51390">
    <property type="entry name" value="WAP"/>
    <property type="match status" value="1"/>
</dbReference>
<keyword evidence="14" id="KW-1185">Reference proteome</keyword>
<evidence type="ECO:0000256" key="9">
    <source>
        <dbReference type="SAM" id="SignalP"/>
    </source>
</evidence>
<dbReference type="PANTHER" id="PTHR47333:SF4">
    <property type="entry name" value="EGF-LIKE DOMAIN-CONTAINING PROTEIN"/>
    <property type="match status" value="1"/>
</dbReference>
<dbReference type="CDD" id="cd00041">
    <property type="entry name" value="CUB"/>
    <property type="match status" value="1"/>
</dbReference>
<feature type="domain" description="EGF-like" evidence="11">
    <location>
        <begin position="276"/>
        <end position="318"/>
    </location>
</feature>
<feature type="signal peptide" evidence="9">
    <location>
        <begin position="1"/>
        <end position="23"/>
    </location>
</feature>
<evidence type="ECO:0000259" key="12">
    <source>
        <dbReference type="PROSITE" id="PS51390"/>
    </source>
</evidence>
<comment type="subcellular location">
    <subcellularLocation>
        <location evidence="1">Secreted</location>
    </subcellularLocation>
</comment>
<dbReference type="GO" id="GO:0005576">
    <property type="term" value="C:extracellular region"/>
    <property type="evidence" value="ECO:0007669"/>
    <property type="project" value="UniProtKB-SubCell"/>
</dbReference>
<dbReference type="Proteomes" id="UP000275408">
    <property type="component" value="Unassembled WGS sequence"/>
</dbReference>
<dbReference type="SMART" id="SM00042">
    <property type="entry name" value="CUB"/>
    <property type="match status" value="1"/>
</dbReference>
<dbReference type="PANTHER" id="PTHR47333">
    <property type="entry name" value="VON WILLEBRAND FACTOR C AND EGF DOMAIN-CONTAINING PROTEIN"/>
    <property type="match status" value="1"/>
</dbReference>
<evidence type="ECO:0000256" key="1">
    <source>
        <dbReference type="ARBA" id="ARBA00004613"/>
    </source>
</evidence>
<dbReference type="Gene3D" id="2.60.120.290">
    <property type="entry name" value="Spermadhesin, CUB domain"/>
    <property type="match status" value="1"/>
</dbReference>
<keyword evidence="4 9" id="KW-0732">Signal</keyword>
<evidence type="ECO:0000256" key="5">
    <source>
        <dbReference type="ARBA" id="ARBA00022737"/>
    </source>
</evidence>
<dbReference type="Gene3D" id="2.10.25.10">
    <property type="entry name" value="Laminin"/>
    <property type="match status" value="4"/>
</dbReference>
<dbReference type="STRING" id="46731.A0A3M6TAX2"/>
<dbReference type="PROSITE" id="PS00010">
    <property type="entry name" value="ASX_HYDROXYL"/>
    <property type="match status" value="2"/>
</dbReference>
<feature type="domain" description="WAP" evidence="12">
    <location>
        <begin position="468"/>
        <end position="517"/>
    </location>
</feature>
<dbReference type="PROSITE" id="PS01187">
    <property type="entry name" value="EGF_CA"/>
    <property type="match status" value="2"/>
</dbReference>
<dbReference type="PROSITE" id="PS01180">
    <property type="entry name" value="CUB"/>
    <property type="match status" value="1"/>
</dbReference>
<dbReference type="Pfam" id="PF07645">
    <property type="entry name" value="EGF_CA"/>
    <property type="match status" value="2"/>
</dbReference>
<dbReference type="SUPFAM" id="SSF57196">
    <property type="entry name" value="EGF/Laminin"/>
    <property type="match status" value="2"/>
</dbReference>
<evidence type="ECO:0000259" key="11">
    <source>
        <dbReference type="PROSITE" id="PS50026"/>
    </source>
</evidence>
<dbReference type="InterPro" id="IPR018097">
    <property type="entry name" value="EGF_Ca-bd_CS"/>
</dbReference>
<reference evidence="13 14" key="1">
    <citation type="journal article" date="2018" name="Sci. Rep.">
        <title>Comparative analysis of the Pocillopora damicornis genome highlights role of immune system in coral evolution.</title>
        <authorList>
            <person name="Cunning R."/>
            <person name="Bay R.A."/>
            <person name="Gillette P."/>
            <person name="Baker A.C."/>
            <person name="Traylor-Knowles N."/>
        </authorList>
    </citation>
    <scope>NUCLEOTIDE SEQUENCE [LARGE SCALE GENOMIC DNA]</scope>
    <source>
        <strain evidence="13">RSMAS</strain>
        <tissue evidence="13">Whole animal</tissue>
    </source>
</reference>
<evidence type="ECO:0000256" key="4">
    <source>
        <dbReference type="ARBA" id="ARBA00022729"/>
    </source>
</evidence>
<organism evidence="13 14">
    <name type="scientific">Pocillopora damicornis</name>
    <name type="common">Cauliflower coral</name>
    <name type="synonym">Millepora damicornis</name>
    <dbReference type="NCBI Taxonomy" id="46731"/>
    <lineage>
        <taxon>Eukaryota</taxon>
        <taxon>Metazoa</taxon>
        <taxon>Cnidaria</taxon>
        <taxon>Anthozoa</taxon>
        <taxon>Hexacorallia</taxon>
        <taxon>Scleractinia</taxon>
        <taxon>Astrocoeniina</taxon>
        <taxon>Pocilloporidae</taxon>
        <taxon>Pocillopora</taxon>
    </lineage>
</organism>
<dbReference type="FunFam" id="2.10.25.10:FF:000005">
    <property type="entry name" value="Fibrillin 2"/>
    <property type="match status" value="1"/>
</dbReference>
<keyword evidence="3 8" id="KW-0245">EGF-like domain</keyword>
<keyword evidence="5" id="KW-0677">Repeat</keyword>
<keyword evidence="6" id="KW-1015">Disulfide bond</keyword>
<dbReference type="InterPro" id="IPR049883">
    <property type="entry name" value="NOTCH1_EGF-like"/>
</dbReference>
<dbReference type="Pfam" id="PF00095">
    <property type="entry name" value="WAP"/>
    <property type="match status" value="1"/>
</dbReference>
<dbReference type="EMBL" id="RCHS01003989">
    <property type="protein sequence ID" value="RMX38542.1"/>
    <property type="molecule type" value="Genomic_DNA"/>
</dbReference>
<evidence type="ECO:0008006" key="15">
    <source>
        <dbReference type="Google" id="ProtNLM"/>
    </source>
</evidence>
<sequence>MHIVMAIFSTAFVLLYFFGSSLAVEVAKCGGVLNNETGQITSPNYPNDYPDGITCRWKISPYKSHVNITIEDFLLEGSTNCENFDFLEIKVKKGRYSDERIAVCGSLNPRVLSITLDGEPVEMTFKTDMNVNARGFKISYRGFDIDPCVNNNGGCSHTCNLVNGKRECSCPDGYKLGYDSQTCKGVNSCYFAGRQKCPYTSKSSCKDLAHGVTTCVCWHGYKKDLRHNKCRDIDECKEVPNRCGVGVCHNKIGYYYCTCPKGYQSGYKDGKQTCRDTDECNSYRQPHCGEAQCVNTPGSYVCQCKPGYKFNEVSKTCEDDDECTANIGGCDQVCSNTNGSFSCSCHLGFFLDSNGKTCRDVKIEGFGPVNTDNACQGESLRISCKDPLKSLIIFEAKYGDAGDPTICPYKQFIAQVDSKSPDTLPCSENVTKEIERLCGWENTCEVKAESSLSRVCRGPNNHLSVVYSCGKPLKCPPLPKPDKCVAPVKNECKTDKDCPLAKMCCFDGCQSVCSKPVLYTSKCCCNHDCWKVFPSHEL</sequence>
<evidence type="ECO:0000256" key="2">
    <source>
        <dbReference type="ARBA" id="ARBA00022525"/>
    </source>
</evidence>
<gene>
    <name evidence="13" type="ORF">pdam_00010244</name>
</gene>
<dbReference type="InterPro" id="IPR000859">
    <property type="entry name" value="CUB_dom"/>
</dbReference>